<dbReference type="HOGENOM" id="CLU_143425_0_0_9"/>
<dbReference type="EMBL" id="AQFT01000126">
    <property type="protein sequence ID" value="EMZ21860.1"/>
    <property type="molecule type" value="Genomic_DNA"/>
</dbReference>
<dbReference type="Proteomes" id="UP000012589">
    <property type="component" value="Unassembled WGS sequence"/>
</dbReference>
<proteinExistence type="predicted"/>
<evidence type="ECO:0000256" key="1">
    <source>
        <dbReference type="SAM" id="Phobius"/>
    </source>
</evidence>
<evidence type="ECO:0008006" key="4">
    <source>
        <dbReference type="Google" id="ProtNLM"/>
    </source>
</evidence>
<keyword evidence="1" id="KW-1133">Transmembrane helix</keyword>
<evidence type="ECO:0000313" key="3">
    <source>
        <dbReference type="Proteomes" id="UP000012589"/>
    </source>
</evidence>
<keyword evidence="1" id="KW-0812">Transmembrane</keyword>
<dbReference type="PATRIC" id="fig|1235802.3.peg.4578"/>
<name>N2A703_9FIRM</name>
<gene>
    <name evidence="2" type="ORF">C823_04311</name>
</gene>
<keyword evidence="3" id="KW-1185">Reference proteome</keyword>
<dbReference type="OrthoDB" id="2066285at2"/>
<keyword evidence="1" id="KW-0472">Membrane</keyword>
<evidence type="ECO:0000313" key="2">
    <source>
        <dbReference type="EMBL" id="EMZ21860.1"/>
    </source>
</evidence>
<reference evidence="2 3" key="1">
    <citation type="journal article" date="2014" name="Genome Announc.">
        <title>Draft genome sequences of the altered schaedler flora, a defined bacterial community from gnotobiotic mice.</title>
        <authorList>
            <person name="Wannemuehler M.J."/>
            <person name="Overstreet A.M."/>
            <person name="Ward D.V."/>
            <person name="Phillips G.J."/>
        </authorList>
    </citation>
    <scope>NUCLEOTIDE SEQUENCE [LARGE SCALE GENOMIC DNA]</scope>
    <source>
        <strain evidence="2 3">ASF492</strain>
    </source>
</reference>
<feature type="transmembrane region" description="Helical" evidence="1">
    <location>
        <begin position="6"/>
        <end position="26"/>
    </location>
</feature>
<feature type="transmembrane region" description="Helical" evidence="1">
    <location>
        <begin position="33"/>
        <end position="58"/>
    </location>
</feature>
<dbReference type="STRING" id="1235802.C823_04311"/>
<comment type="caution">
    <text evidence="2">The sequence shown here is derived from an EMBL/GenBank/DDBJ whole genome shotgun (WGS) entry which is preliminary data.</text>
</comment>
<dbReference type="eggNOG" id="ENOG503345F">
    <property type="taxonomic scope" value="Bacteria"/>
</dbReference>
<protein>
    <recommendedName>
        <fullName evidence="4">DUF2304 domain-containing protein</fullName>
    </recommendedName>
</protein>
<dbReference type="AlphaFoldDB" id="N2A703"/>
<feature type="transmembrane region" description="Helical" evidence="1">
    <location>
        <begin position="64"/>
        <end position="82"/>
    </location>
</feature>
<accession>N2A703</accession>
<organism evidence="2 3">
    <name type="scientific">Eubacterium plexicaudatum ASF492</name>
    <dbReference type="NCBI Taxonomy" id="1235802"/>
    <lineage>
        <taxon>Bacteria</taxon>
        <taxon>Bacillati</taxon>
        <taxon>Bacillota</taxon>
        <taxon>Clostridia</taxon>
        <taxon>Eubacteriales</taxon>
        <taxon>Eubacteriaceae</taxon>
        <taxon>Eubacterium</taxon>
    </lineage>
</organism>
<sequence length="123" mass="13781">MSDVLQLAVAWIGIMLLVIDFMSFVYQKVTEGIGILWLFLGVLLILCAFVPGLNAWIYVVPKEAVSAFLLAGAAFLFSAFYISSLVSQLLRKNQELAMHVSLLNQENESILNELNDRKDMQNL</sequence>